<dbReference type="Pfam" id="PF02537">
    <property type="entry name" value="CRCB"/>
    <property type="match status" value="1"/>
</dbReference>
<comment type="similarity">
    <text evidence="6 8">Belongs to the fluoride channel Fluc/FEX (TC 1.A.43) family.</text>
</comment>
<comment type="catalytic activity">
    <reaction evidence="7">
        <text>fluoride(in) = fluoride(out)</text>
        <dbReference type="Rhea" id="RHEA:76159"/>
        <dbReference type="ChEBI" id="CHEBI:17051"/>
    </reaction>
    <physiologicalReaction direction="left-to-right" evidence="7">
        <dbReference type="Rhea" id="RHEA:76160"/>
    </physiologicalReaction>
</comment>
<dbReference type="NCBIfam" id="TIGR00494">
    <property type="entry name" value="crcB"/>
    <property type="match status" value="1"/>
</dbReference>
<feature type="transmembrane region" description="Helical" evidence="8">
    <location>
        <begin position="92"/>
        <end position="116"/>
    </location>
</feature>
<keyword evidence="8" id="KW-0813">Transport</keyword>
<gene>
    <name evidence="8 9" type="primary">crcB</name>
    <name evidence="8" type="synonym">fluC</name>
    <name evidence="9" type="ORF">ACFOZ7_07610</name>
</gene>
<evidence type="ECO:0000256" key="3">
    <source>
        <dbReference type="ARBA" id="ARBA00022692"/>
    </source>
</evidence>
<comment type="caution">
    <text evidence="9">The sequence shown here is derived from an EMBL/GenBank/DDBJ whole genome shotgun (WGS) entry which is preliminary data.</text>
</comment>
<keyword evidence="5 8" id="KW-0472">Membrane</keyword>
<protein>
    <recommendedName>
        <fullName evidence="8">Fluoride-specific ion channel FluC</fullName>
    </recommendedName>
</protein>
<feature type="binding site" evidence="8">
    <location>
        <position position="73"/>
    </location>
    <ligand>
        <name>Na(+)</name>
        <dbReference type="ChEBI" id="CHEBI:29101"/>
        <note>structural</note>
    </ligand>
</feature>
<keyword evidence="3 8" id="KW-0812">Transmembrane</keyword>
<dbReference type="GeneID" id="71855861"/>
<accession>A0ABD5NXX1</accession>
<evidence type="ECO:0000313" key="9">
    <source>
        <dbReference type="EMBL" id="MFC4246865.1"/>
    </source>
</evidence>
<evidence type="ECO:0000256" key="5">
    <source>
        <dbReference type="ARBA" id="ARBA00023136"/>
    </source>
</evidence>
<comment type="function">
    <text evidence="8">Fluoride-specific ion channel. Important for reducing fluoride concentration in the cell, thus reducing its toxicity.</text>
</comment>
<feature type="transmembrane region" description="Helical" evidence="8">
    <location>
        <begin position="6"/>
        <end position="24"/>
    </location>
</feature>
<dbReference type="GO" id="GO:0140114">
    <property type="term" value="P:cellular detoxification of fluoride"/>
    <property type="evidence" value="ECO:0007669"/>
    <property type="project" value="UniProtKB-UniRule"/>
</dbReference>
<keyword evidence="8" id="KW-0406">Ion transport</keyword>
<feature type="binding site" evidence="8">
    <location>
        <position position="70"/>
    </location>
    <ligand>
        <name>Na(+)</name>
        <dbReference type="ChEBI" id="CHEBI:29101"/>
        <note>structural</note>
    </ligand>
</feature>
<dbReference type="AlphaFoldDB" id="A0ABD5NXX1"/>
<name>A0ABD5NXX1_9EURY</name>
<keyword evidence="8" id="KW-0407">Ion channel</keyword>
<dbReference type="GO" id="GO:0046872">
    <property type="term" value="F:metal ion binding"/>
    <property type="evidence" value="ECO:0007669"/>
    <property type="project" value="UniProtKB-KW"/>
</dbReference>
<dbReference type="GO" id="GO:0062054">
    <property type="term" value="F:fluoride channel activity"/>
    <property type="evidence" value="ECO:0007669"/>
    <property type="project" value="UniProtKB-UniRule"/>
</dbReference>
<evidence type="ECO:0000256" key="1">
    <source>
        <dbReference type="ARBA" id="ARBA00004651"/>
    </source>
</evidence>
<feature type="transmembrane region" description="Helical" evidence="8">
    <location>
        <begin position="62"/>
        <end position="80"/>
    </location>
</feature>
<evidence type="ECO:0000256" key="6">
    <source>
        <dbReference type="ARBA" id="ARBA00035120"/>
    </source>
</evidence>
<evidence type="ECO:0000256" key="8">
    <source>
        <dbReference type="HAMAP-Rule" id="MF_00454"/>
    </source>
</evidence>
<evidence type="ECO:0000256" key="7">
    <source>
        <dbReference type="ARBA" id="ARBA00035585"/>
    </source>
</evidence>
<dbReference type="RefSeq" id="WP_246975885.1">
    <property type="nucleotide sequence ID" value="NZ_CP095398.1"/>
</dbReference>
<organism evidence="9 10">
    <name type="scientific">Natribaculum luteum</name>
    <dbReference type="NCBI Taxonomy" id="1586232"/>
    <lineage>
        <taxon>Archaea</taxon>
        <taxon>Methanobacteriati</taxon>
        <taxon>Methanobacteriota</taxon>
        <taxon>Stenosarchaea group</taxon>
        <taxon>Halobacteria</taxon>
        <taxon>Halobacteriales</taxon>
        <taxon>Natrialbaceae</taxon>
        <taxon>Natribaculum</taxon>
    </lineage>
</organism>
<evidence type="ECO:0000256" key="2">
    <source>
        <dbReference type="ARBA" id="ARBA00022475"/>
    </source>
</evidence>
<keyword evidence="4 8" id="KW-1133">Transmembrane helix</keyword>
<proteinExistence type="inferred from homology"/>
<reference evidence="9 10" key="1">
    <citation type="journal article" date="2014" name="Int. J. Syst. Evol. Microbiol.">
        <title>Complete genome sequence of Corynebacterium casei LMG S-19264T (=DSM 44701T), isolated from a smear-ripened cheese.</title>
        <authorList>
            <consortium name="US DOE Joint Genome Institute (JGI-PGF)"/>
            <person name="Walter F."/>
            <person name="Albersmeier A."/>
            <person name="Kalinowski J."/>
            <person name="Ruckert C."/>
        </authorList>
    </citation>
    <scope>NUCLEOTIDE SEQUENCE [LARGE SCALE GENOMIC DNA]</scope>
    <source>
        <strain evidence="9 10">IBRC-M 10912</strain>
    </source>
</reference>
<dbReference type="Proteomes" id="UP001595821">
    <property type="component" value="Unassembled WGS sequence"/>
</dbReference>
<evidence type="ECO:0000256" key="4">
    <source>
        <dbReference type="ARBA" id="ARBA00022989"/>
    </source>
</evidence>
<dbReference type="PANTHER" id="PTHR28259">
    <property type="entry name" value="FLUORIDE EXPORT PROTEIN 1-RELATED"/>
    <property type="match status" value="1"/>
</dbReference>
<dbReference type="GO" id="GO:0005886">
    <property type="term" value="C:plasma membrane"/>
    <property type="evidence" value="ECO:0007669"/>
    <property type="project" value="UniProtKB-SubCell"/>
</dbReference>
<dbReference type="InterPro" id="IPR003691">
    <property type="entry name" value="FluC"/>
</dbReference>
<comment type="activity regulation">
    <text evidence="8">Na(+) is not transported, but it plays an essential structural role and its presence is essential for fluoride channel function.</text>
</comment>
<keyword evidence="8" id="KW-0915">Sodium</keyword>
<evidence type="ECO:0000313" key="10">
    <source>
        <dbReference type="Proteomes" id="UP001595821"/>
    </source>
</evidence>
<dbReference type="EMBL" id="JBHSDJ010000019">
    <property type="protein sequence ID" value="MFC4246865.1"/>
    <property type="molecule type" value="Genomic_DNA"/>
</dbReference>
<feature type="transmembrane region" description="Helical" evidence="8">
    <location>
        <begin position="36"/>
        <end position="56"/>
    </location>
</feature>
<sequence>MTAVIDPVYVGLGGAVGAVLRYTVGRIVETSRFPLATLLVNVLGSFVLGLVMFSGPSEATRLFVGVGVCGGFTTFSTFCVDTVQLAEEGESMLATGYALGNIALSATAIGIAWVLIA</sequence>
<dbReference type="PANTHER" id="PTHR28259:SF1">
    <property type="entry name" value="FLUORIDE EXPORT PROTEIN 1-RELATED"/>
    <property type="match status" value="1"/>
</dbReference>
<comment type="subcellular location">
    <subcellularLocation>
        <location evidence="1 8">Cell membrane</location>
        <topology evidence="1 8">Multi-pass membrane protein</topology>
    </subcellularLocation>
</comment>
<keyword evidence="2 8" id="KW-1003">Cell membrane</keyword>
<keyword evidence="8" id="KW-0479">Metal-binding</keyword>
<dbReference type="HAMAP" id="MF_00454">
    <property type="entry name" value="FluC"/>
    <property type="match status" value="1"/>
</dbReference>